<sequence length="515" mass="55728">MRMGGKARRLATALIALTASVPAFAGIDRVDGPVPETATSHIYNAATVPGALPVIDLAAHDYVEEEYFLHGTADAFRHDPSGRLAALAKDVHYGTRIIVRRPRSAAKFSGIVHFEPIHPSQGGTSHWLATADYLMARGDIYVAAGLGDDAPTRATSKKGPVPNAQSQVLHWFDPERYRPIDWPEEDGIRYQVMADLGALLRSDRADNPLKGLKVRRIFVGGWSFTGSVQRTFINEGFHDRARLADGRPVFDGYLIGISSRWNGGGYVPLNSEEAPVKKDDPRRDLRAIDVPVIEFLTEFEVATGPGPQKPDSDANPGAHRLYELGGVIHGSSLVDGNPPRERRANMVQLAAKGYPVAQVRGEEAGNSCPLPVSDVPHGALARAALDNLRRWVEQGTPPPHAPQLQWTADGKIARDSSGNPLGGMPVAEFAAPLASYGAYAGTDLPACVAKTGRPIFLRQNIDAATLKARYGSAAAYIRRYDAAIGTMVKQRWLLPEDAVRLKALTRQQAAVQFGK</sequence>
<keyword evidence="1" id="KW-0732">Signal</keyword>
<feature type="domain" description="Alpha/beta hydrolase" evidence="2">
    <location>
        <begin position="30"/>
        <end position="502"/>
    </location>
</feature>
<evidence type="ECO:0000259" key="2">
    <source>
        <dbReference type="Pfam" id="PF20091"/>
    </source>
</evidence>
<proteinExistence type="predicted"/>
<protein>
    <recommendedName>
        <fullName evidence="2">Alpha/beta hydrolase domain-containing protein</fullName>
    </recommendedName>
</protein>
<dbReference type="EMBL" id="JACIDT010000005">
    <property type="protein sequence ID" value="MBB3926115.1"/>
    <property type="molecule type" value="Genomic_DNA"/>
</dbReference>
<dbReference type="Proteomes" id="UP000571950">
    <property type="component" value="Unassembled WGS sequence"/>
</dbReference>
<dbReference type="RefSeq" id="WP_246343451.1">
    <property type="nucleotide sequence ID" value="NZ_BSPS01000008.1"/>
</dbReference>
<dbReference type="Pfam" id="PF20091">
    <property type="entry name" value="Abhydrolase_10"/>
    <property type="match status" value="1"/>
</dbReference>
<evidence type="ECO:0000256" key="1">
    <source>
        <dbReference type="SAM" id="SignalP"/>
    </source>
</evidence>
<organism evidence="3 4">
    <name type="scientific">Sphingobium jiangsuense</name>
    <dbReference type="NCBI Taxonomy" id="870476"/>
    <lineage>
        <taxon>Bacteria</taxon>
        <taxon>Pseudomonadati</taxon>
        <taxon>Pseudomonadota</taxon>
        <taxon>Alphaproteobacteria</taxon>
        <taxon>Sphingomonadales</taxon>
        <taxon>Sphingomonadaceae</taxon>
        <taxon>Sphingobium</taxon>
    </lineage>
</organism>
<reference evidence="3 4" key="1">
    <citation type="submission" date="2020-08" db="EMBL/GenBank/DDBJ databases">
        <title>Genomic Encyclopedia of Type Strains, Phase IV (KMG-IV): sequencing the most valuable type-strain genomes for metagenomic binning, comparative biology and taxonomic classification.</title>
        <authorList>
            <person name="Goeker M."/>
        </authorList>
    </citation>
    <scope>NUCLEOTIDE SEQUENCE [LARGE SCALE GENOMIC DNA]</scope>
    <source>
        <strain evidence="3 4">DSM 26189</strain>
    </source>
</reference>
<evidence type="ECO:0000313" key="4">
    <source>
        <dbReference type="Proteomes" id="UP000571950"/>
    </source>
</evidence>
<dbReference type="InterPro" id="IPR045394">
    <property type="entry name" value="Abhydrolase_dom"/>
</dbReference>
<gene>
    <name evidence="3" type="ORF">GGR43_001830</name>
</gene>
<accession>A0A7W6FPR6</accession>
<name>A0A7W6FPR6_9SPHN</name>
<feature type="signal peptide" evidence="1">
    <location>
        <begin position="1"/>
        <end position="25"/>
    </location>
</feature>
<comment type="caution">
    <text evidence="3">The sequence shown here is derived from an EMBL/GenBank/DDBJ whole genome shotgun (WGS) entry which is preliminary data.</text>
</comment>
<dbReference type="AlphaFoldDB" id="A0A7W6FPR6"/>
<evidence type="ECO:0000313" key="3">
    <source>
        <dbReference type="EMBL" id="MBB3926115.1"/>
    </source>
</evidence>
<keyword evidence="4" id="KW-1185">Reference proteome</keyword>
<feature type="chain" id="PRO_5030942414" description="Alpha/beta hydrolase domain-containing protein" evidence="1">
    <location>
        <begin position="26"/>
        <end position="515"/>
    </location>
</feature>